<feature type="transmembrane region" description="Helical" evidence="1">
    <location>
        <begin position="458"/>
        <end position="476"/>
    </location>
</feature>
<feature type="transmembrane region" description="Helical" evidence="1">
    <location>
        <begin position="285"/>
        <end position="308"/>
    </location>
</feature>
<dbReference type="InterPro" id="IPR009721">
    <property type="entry name" value="O-acyltransferase_WSD1_C"/>
</dbReference>
<organism evidence="3 4">
    <name type="scientific">Ignelater luminosus</name>
    <name type="common">Cucubano</name>
    <name type="synonym">Pyrophorus luminosus</name>
    <dbReference type="NCBI Taxonomy" id="2038154"/>
    <lineage>
        <taxon>Eukaryota</taxon>
        <taxon>Metazoa</taxon>
        <taxon>Ecdysozoa</taxon>
        <taxon>Arthropoda</taxon>
        <taxon>Hexapoda</taxon>
        <taxon>Insecta</taxon>
        <taxon>Pterygota</taxon>
        <taxon>Neoptera</taxon>
        <taxon>Endopterygota</taxon>
        <taxon>Coleoptera</taxon>
        <taxon>Polyphaga</taxon>
        <taxon>Elateriformia</taxon>
        <taxon>Elateroidea</taxon>
        <taxon>Elateridae</taxon>
        <taxon>Agrypninae</taxon>
        <taxon>Pyrophorini</taxon>
        <taxon>Ignelater</taxon>
    </lineage>
</organism>
<dbReference type="Proteomes" id="UP000801492">
    <property type="component" value="Unassembled WGS sequence"/>
</dbReference>
<feature type="transmembrane region" description="Helical" evidence="1">
    <location>
        <begin position="9"/>
        <end position="26"/>
    </location>
</feature>
<dbReference type="PANTHER" id="PTHR31650">
    <property type="entry name" value="O-ACYLTRANSFERASE (WSD1-LIKE) FAMILY PROTEIN"/>
    <property type="match status" value="1"/>
</dbReference>
<evidence type="ECO:0000313" key="4">
    <source>
        <dbReference type="Proteomes" id="UP000801492"/>
    </source>
</evidence>
<reference evidence="3" key="1">
    <citation type="submission" date="2019-08" db="EMBL/GenBank/DDBJ databases">
        <title>The genome of the North American firefly Photinus pyralis.</title>
        <authorList>
            <consortium name="Photinus pyralis genome working group"/>
            <person name="Fallon T.R."/>
            <person name="Sander Lower S.E."/>
            <person name="Weng J.-K."/>
        </authorList>
    </citation>
    <scope>NUCLEOTIDE SEQUENCE</scope>
    <source>
        <strain evidence="3">TRF0915ILg1</strain>
        <tissue evidence="3">Whole body</tissue>
    </source>
</reference>
<gene>
    <name evidence="3" type="ORF">ILUMI_03894</name>
</gene>
<protein>
    <recommendedName>
        <fullName evidence="2">O-acyltransferase WSD1 C-terminal domain-containing protein</fullName>
    </recommendedName>
</protein>
<evidence type="ECO:0000256" key="1">
    <source>
        <dbReference type="SAM" id="Phobius"/>
    </source>
</evidence>
<keyword evidence="1" id="KW-0472">Membrane</keyword>
<keyword evidence="1" id="KW-1133">Transmembrane helix</keyword>
<dbReference type="GO" id="GO:0005886">
    <property type="term" value="C:plasma membrane"/>
    <property type="evidence" value="ECO:0007669"/>
    <property type="project" value="TreeGrafter"/>
</dbReference>
<evidence type="ECO:0000259" key="2">
    <source>
        <dbReference type="Pfam" id="PF06974"/>
    </source>
</evidence>
<dbReference type="GO" id="GO:0019432">
    <property type="term" value="P:triglyceride biosynthetic process"/>
    <property type="evidence" value="ECO:0007669"/>
    <property type="project" value="TreeGrafter"/>
</dbReference>
<dbReference type="GO" id="GO:0008374">
    <property type="term" value="F:O-acyltransferase activity"/>
    <property type="evidence" value="ECO:0007669"/>
    <property type="project" value="InterPro"/>
</dbReference>
<dbReference type="InterPro" id="IPR045034">
    <property type="entry name" value="O-acyltransferase_WSD1-like"/>
</dbReference>
<dbReference type="EMBL" id="VTPC01001345">
    <property type="protein sequence ID" value="KAF2902292.1"/>
    <property type="molecule type" value="Genomic_DNA"/>
</dbReference>
<sequence length="570" mass="64546">MDTFPENRDIYFMACFIYIFIIIRNISEVKRNTNITTVPITTVIGIALAIPAIPILVPVVCLFALYRIFISTILRIKHGTDFGGLLSGSDAFHVVGDPSNAISISCFMIRCEKYTSEEFFGVAKGLIARCFNASKFNSIFLKSYGYSYMLKQQMDVDECVVKMKTVATDEKRLTKEDLFRLLSHHYNESLPKNGKIPWQVLIGTQRVKWKDDGHDYYPLMCKIHHTIADGITLIKLLVSVVADKKQVDNTEMLDPQKLNSENGGINKKQGSFLDFQILKTIKHAFVVFGTYCYIFYLLPSSMVVFFMYKGKDSNLLYSKSISNQKVLGSYSEENDEYFQKIKRIKKKFPEIAFSTILFAAFSASLDNYFKKKRSCSPPYITSTIPVVTGSSDLRQLVPGKLDVKDINITNSYSVLLMSLPINLEKNKNSRFSTDKPLIKRLKLVHEEAKILRRATDYLVNYLVIKVMFAVLPLPILEKIMKSVRCTTVISVLPGPPKIVYDNGLLVLSDLIPWIPHLHNIATSFGVITYDGRLQIGLSADETVISSQSDAQNIVDDVSKYLDALEKETVE</sequence>
<feature type="transmembrane region" description="Helical" evidence="1">
    <location>
        <begin position="38"/>
        <end position="66"/>
    </location>
</feature>
<evidence type="ECO:0000313" key="3">
    <source>
        <dbReference type="EMBL" id="KAF2902292.1"/>
    </source>
</evidence>
<keyword evidence="1" id="KW-0812">Transmembrane</keyword>
<accession>A0A8K0GHW2</accession>
<dbReference type="OrthoDB" id="619536at2759"/>
<proteinExistence type="predicted"/>
<comment type="caution">
    <text evidence="3">The sequence shown here is derived from an EMBL/GenBank/DDBJ whole genome shotgun (WGS) entry which is preliminary data.</text>
</comment>
<feature type="domain" description="O-acyltransferase WSD1 C-terminal" evidence="2">
    <location>
        <begin position="410"/>
        <end position="564"/>
    </location>
</feature>
<keyword evidence="4" id="KW-1185">Reference proteome</keyword>
<dbReference type="AlphaFoldDB" id="A0A8K0GHW2"/>
<dbReference type="PANTHER" id="PTHR31650:SF1">
    <property type="entry name" value="WAX ESTER SYNTHASE_DIACYLGLYCEROL ACYLTRANSFERASE 4-RELATED"/>
    <property type="match status" value="1"/>
</dbReference>
<dbReference type="Pfam" id="PF06974">
    <property type="entry name" value="WS_DGAT_C"/>
    <property type="match status" value="1"/>
</dbReference>
<name>A0A8K0GHW2_IGNLU</name>